<reference evidence="1 2" key="1">
    <citation type="submission" date="2021-06" db="EMBL/GenBank/DDBJ databases">
        <title>Caerostris darwini draft genome.</title>
        <authorList>
            <person name="Kono N."/>
            <person name="Arakawa K."/>
        </authorList>
    </citation>
    <scope>NUCLEOTIDE SEQUENCE [LARGE SCALE GENOMIC DNA]</scope>
</reference>
<dbReference type="Proteomes" id="UP001054837">
    <property type="component" value="Unassembled WGS sequence"/>
</dbReference>
<proteinExistence type="predicted"/>
<dbReference type="EMBL" id="BPLQ01004018">
    <property type="protein sequence ID" value="GIY04977.1"/>
    <property type="molecule type" value="Genomic_DNA"/>
</dbReference>
<evidence type="ECO:0000313" key="1">
    <source>
        <dbReference type="EMBL" id="GIY04977.1"/>
    </source>
</evidence>
<accession>A0AAV4Q9G0</accession>
<gene>
    <name evidence="1" type="ORF">CDAR_427101</name>
</gene>
<keyword evidence="2" id="KW-1185">Reference proteome</keyword>
<name>A0AAV4Q9G0_9ARAC</name>
<protein>
    <submittedName>
        <fullName evidence="1">Uncharacterized protein</fullName>
    </submittedName>
</protein>
<comment type="caution">
    <text evidence="1">The sequence shown here is derived from an EMBL/GenBank/DDBJ whole genome shotgun (WGS) entry which is preliminary data.</text>
</comment>
<organism evidence="1 2">
    <name type="scientific">Caerostris darwini</name>
    <dbReference type="NCBI Taxonomy" id="1538125"/>
    <lineage>
        <taxon>Eukaryota</taxon>
        <taxon>Metazoa</taxon>
        <taxon>Ecdysozoa</taxon>
        <taxon>Arthropoda</taxon>
        <taxon>Chelicerata</taxon>
        <taxon>Arachnida</taxon>
        <taxon>Araneae</taxon>
        <taxon>Araneomorphae</taxon>
        <taxon>Entelegynae</taxon>
        <taxon>Araneoidea</taxon>
        <taxon>Araneidae</taxon>
        <taxon>Caerostris</taxon>
    </lineage>
</organism>
<feature type="non-terminal residue" evidence="1">
    <location>
        <position position="272"/>
    </location>
</feature>
<dbReference type="AlphaFoldDB" id="A0AAV4Q9G0"/>
<sequence>MMDWFFCAGPCLGRIKANPASCIFACPATRSADKRSAKLRITEDFECTLQCSVLVMVGMRMCLAGFGIDGCALEWDKTPQKKKQPPQSVLSSKEFFPETSFFLIPTQRWEGDLLGNFQREFKGNDRFKFLKRERTVPACFTPRESHQHRPICKSPRGIHPVSQRHKFRGRMTVVRAFLSPSTVNRDVDSSFIRCINITLQAANCTSASFYLISLFASASVFFLGQNYPRIDLHQSNHRPSLTDAHLTKESGRSRGCISFAVSMHLSTSVVEE</sequence>
<evidence type="ECO:0000313" key="2">
    <source>
        <dbReference type="Proteomes" id="UP001054837"/>
    </source>
</evidence>